<organism evidence="1 2">
    <name type="scientific">Paramuricea clavata</name>
    <name type="common">Red gorgonian</name>
    <name type="synonym">Violescent sea-whip</name>
    <dbReference type="NCBI Taxonomy" id="317549"/>
    <lineage>
        <taxon>Eukaryota</taxon>
        <taxon>Metazoa</taxon>
        <taxon>Cnidaria</taxon>
        <taxon>Anthozoa</taxon>
        <taxon>Octocorallia</taxon>
        <taxon>Malacalcyonacea</taxon>
        <taxon>Plexauridae</taxon>
        <taxon>Paramuricea</taxon>
    </lineage>
</organism>
<dbReference type="EMBL" id="CACRXK020011237">
    <property type="protein sequence ID" value="CAB4021038.1"/>
    <property type="molecule type" value="Genomic_DNA"/>
</dbReference>
<evidence type="ECO:0000313" key="1">
    <source>
        <dbReference type="EMBL" id="CAB4021038.1"/>
    </source>
</evidence>
<gene>
    <name evidence="1" type="ORF">PACLA_8A016391</name>
</gene>
<keyword evidence="2" id="KW-1185">Reference proteome</keyword>
<dbReference type="AlphaFoldDB" id="A0A7D9J3D3"/>
<proteinExistence type="predicted"/>
<dbReference type="Proteomes" id="UP001152795">
    <property type="component" value="Unassembled WGS sequence"/>
</dbReference>
<comment type="caution">
    <text evidence="1">The sequence shown here is derived from an EMBL/GenBank/DDBJ whole genome shotgun (WGS) entry which is preliminary data.</text>
</comment>
<protein>
    <submittedName>
        <fullName evidence="1">Uncharacterized protein</fullName>
    </submittedName>
</protein>
<name>A0A7D9J3D3_PARCT</name>
<accession>A0A7D9J3D3</accession>
<evidence type="ECO:0000313" key="2">
    <source>
        <dbReference type="Proteomes" id="UP001152795"/>
    </source>
</evidence>
<reference evidence="1" key="1">
    <citation type="submission" date="2020-04" db="EMBL/GenBank/DDBJ databases">
        <authorList>
            <person name="Alioto T."/>
            <person name="Alioto T."/>
            <person name="Gomez Garrido J."/>
        </authorList>
    </citation>
    <scope>NUCLEOTIDE SEQUENCE</scope>
    <source>
        <strain evidence="1">A484AB</strain>
    </source>
</reference>
<sequence length="277" mass="31303">MDLAVYTAIIAALCFVPPIATFIIGEMVWCCCRKGEGLTLIMMKSVISKKNIDKKAVYLVCDRKLPSSGRKYFMIYSLIILTICVQCFFLLAFFEVSFECKHDPDLDCFKEIDEVAFADVKLSSFDQSPVNCSTLSKDDHVFCYRTTAFDPEKAFFSAAAAYLLFEMLNIGLVVIAHIMLFLAEKLKSMLMIKIVLTLIFVGFFVGIFVLRTQVDDFESATRKLSYTVLVQGMLVMLFVFFYVVMLPWGKIGSEEYYGDASLPTIVGAHDNEMTDPK</sequence>